<gene>
    <name evidence="2" type="ORF">H8Z83_02740</name>
</gene>
<evidence type="ECO:0000313" key="3">
    <source>
        <dbReference type="Proteomes" id="UP000620327"/>
    </source>
</evidence>
<protein>
    <submittedName>
        <fullName evidence="2">Uncharacterized protein</fullName>
    </submittedName>
</protein>
<evidence type="ECO:0000256" key="1">
    <source>
        <dbReference type="SAM" id="Phobius"/>
    </source>
</evidence>
<organism evidence="2 3">
    <name type="scientific">Dysosmobacter segnis</name>
    <dbReference type="NCBI Taxonomy" id="2763042"/>
    <lineage>
        <taxon>Bacteria</taxon>
        <taxon>Bacillati</taxon>
        <taxon>Bacillota</taxon>
        <taxon>Clostridia</taxon>
        <taxon>Eubacteriales</taxon>
        <taxon>Oscillospiraceae</taxon>
        <taxon>Dysosmobacter</taxon>
    </lineage>
</organism>
<accession>A0A923MHX8</accession>
<evidence type="ECO:0000313" key="2">
    <source>
        <dbReference type="EMBL" id="MBC5769262.1"/>
    </source>
</evidence>
<dbReference type="Proteomes" id="UP000620327">
    <property type="component" value="Unassembled WGS sequence"/>
</dbReference>
<keyword evidence="1" id="KW-0472">Membrane</keyword>
<feature type="transmembrane region" description="Helical" evidence="1">
    <location>
        <begin position="12"/>
        <end position="33"/>
    </location>
</feature>
<sequence length="95" mass="10710">MTLSTAAALAKLFGQYLLQPIPFTLTFLLPLLFRLIARKYIWLTLPLTALAEVLLNWDSFCYYEARGLALLFTLTQLAAMAVFVRILQAAAKNSR</sequence>
<name>A0A923MHX8_9FIRM</name>
<dbReference type="RefSeq" id="WP_187013646.1">
    <property type="nucleotide sequence ID" value="NZ_JACOQI010000002.1"/>
</dbReference>
<keyword evidence="3" id="KW-1185">Reference proteome</keyword>
<proteinExistence type="predicted"/>
<feature type="transmembrane region" description="Helical" evidence="1">
    <location>
        <begin position="69"/>
        <end position="87"/>
    </location>
</feature>
<dbReference type="AlphaFoldDB" id="A0A923MHX8"/>
<keyword evidence="1" id="KW-1133">Transmembrane helix</keyword>
<comment type="caution">
    <text evidence="2">The sequence shown here is derived from an EMBL/GenBank/DDBJ whole genome shotgun (WGS) entry which is preliminary data.</text>
</comment>
<keyword evidence="1" id="KW-0812">Transmembrane</keyword>
<dbReference type="EMBL" id="JACOQI010000002">
    <property type="protein sequence ID" value="MBC5769262.1"/>
    <property type="molecule type" value="Genomic_DNA"/>
</dbReference>
<reference evidence="2" key="1">
    <citation type="submission" date="2020-08" db="EMBL/GenBank/DDBJ databases">
        <title>Genome public.</title>
        <authorList>
            <person name="Liu C."/>
            <person name="Sun Q."/>
        </authorList>
    </citation>
    <scope>NUCLEOTIDE SEQUENCE</scope>
    <source>
        <strain evidence="2">BX15</strain>
    </source>
</reference>